<name>A0A2N6CVV0_9GAMM</name>
<dbReference type="EMBL" id="PKUN01000018">
    <property type="protein sequence ID" value="PLX61334.1"/>
    <property type="molecule type" value="Genomic_DNA"/>
</dbReference>
<evidence type="ECO:0000256" key="1">
    <source>
        <dbReference type="ARBA" id="ARBA00005125"/>
    </source>
</evidence>
<evidence type="ECO:0000259" key="3">
    <source>
        <dbReference type="Pfam" id="PF01370"/>
    </source>
</evidence>
<comment type="similarity">
    <text evidence="2">Belongs to the NAD(P)-dependent epimerase/dehydratase family.</text>
</comment>
<dbReference type="SUPFAM" id="SSF51735">
    <property type="entry name" value="NAD(P)-binding Rossmann-fold domains"/>
    <property type="match status" value="1"/>
</dbReference>
<reference evidence="4 5" key="1">
    <citation type="submission" date="2017-11" db="EMBL/GenBank/DDBJ databases">
        <title>Genome-resolved metagenomics identifies genetic mobility, metabolic interactions, and unexpected diversity in perchlorate-reducing communities.</title>
        <authorList>
            <person name="Barnum T.P."/>
            <person name="Figueroa I.A."/>
            <person name="Carlstrom C.I."/>
            <person name="Lucas L.N."/>
            <person name="Engelbrektson A.L."/>
            <person name="Coates J.D."/>
        </authorList>
    </citation>
    <scope>NUCLEOTIDE SEQUENCE [LARGE SCALE GENOMIC DNA]</scope>
    <source>
        <strain evidence="4">BM301</strain>
    </source>
</reference>
<accession>A0A2N6CVV0</accession>
<evidence type="ECO:0000313" key="4">
    <source>
        <dbReference type="EMBL" id="PLX61334.1"/>
    </source>
</evidence>
<dbReference type="InterPro" id="IPR001509">
    <property type="entry name" value="Epimerase_deHydtase"/>
</dbReference>
<dbReference type="Proteomes" id="UP000235015">
    <property type="component" value="Unassembled WGS sequence"/>
</dbReference>
<dbReference type="Pfam" id="PF01370">
    <property type="entry name" value="Epimerase"/>
    <property type="match status" value="1"/>
</dbReference>
<dbReference type="PANTHER" id="PTHR43000">
    <property type="entry name" value="DTDP-D-GLUCOSE 4,6-DEHYDRATASE-RELATED"/>
    <property type="match status" value="1"/>
</dbReference>
<organism evidence="4 5">
    <name type="scientific">Sedimenticola selenatireducens</name>
    <dbReference type="NCBI Taxonomy" id="191960"/>
    <lineage>
        <taxon>Bacteria</taxon>
        <taxon>Pseudomonadati</taxon>
        <taxon>Pseudomonadota</taxon>
        <taxon>Gammaproteobacteria</taxon>
        <taxon>Chromatiales</taxon>
        <taxon>Sedimenticolaceae</taxon>
        <taxon>Sedimenticola</taxon>
    </lineage>
</organism>
<dbReference type="CDD" id="cd05232">
    <property type="entry name" value="UDP_G4E_4_SDR_e"/>
    <property type="match status" value="1"/>
</dbReference>
<comment type="pathway">
    <text evidence="1">Bacterial outer membrane biogenesis; LPS O-antigen biosynthesis.</text>
</comment>
<dbReference type="InterPro" id="IPR036291">
    <property type="entry name" value="NAD(P)-bd_dom_sf"/>
</dbReference>
<feature type="domain" description="NAD-dependent epimerase/dehydratase" evidence="3">
    <location>
        <begin position="3"/>
        <end position="228"/>
    </location>
</feature>
<dbReference type="RefSeq" id="WP_273439493.1">
    <property type="nucleotide sequence ID" value="NZ_PKUN01000018.1"/>
</dbReference>
<dbReference type="Gene3D" id="3.40.50.720">
    <property type="entry name" value="NAD(P)-binding Rossmann-like Domain"/>
    <property type="match status" value="1"/>
</dbReference>
<sequence length="327" mass="35162">MRILLTGATGFVGRGLLETMVTLDNLELVAAVRNTTVTLPGNVDSLQVAGLEPDADWKTALKGVDVVIHSAARAHVMRELASDPLAEFRRVNVQGTLNLAQQAVVAGVRRFIFISSIKVNGEGTLSGVPFHADAQPVPIDPYGISKMEAEQGLRALASETGMEVVIIRPTLVYGPGVKANFLSMMRWLHRGVPLPFGAIYNRRSLVALDNLVDLIVTCIDHPAAANQIFLVSDGEDLSTTELLHRLGLALGKPARLLPVPSWLLEAGAKMLGKKSLSQRLCGSLEVDITKTRELLGWAPPVSVDEALHETAEDFLANQIGSQECSVI</sequence>
<proteinExistence type="inferred from homology"/>
<gene>
    <name evidence="4" type="ORF">C0630_11195</name>
</gene>
<evidence type="ECO:0000313" key="5">
    <source>
        <dbReference type="Proteomes" id="UP000235015"/>
    </source>
</evidence>
<protein>
    <submittedName>
        <fullName evidence="4">NAD-dependent dehydratase</fullName>
    </submittedName>
</protein>
<evidence type="ECO:0000256" key="2">
    <source>
        <dbReference type="ARBA" id="ARBA00007637"/>
    </source>
</evidence>
<dbReference type="AlphaFoldDB" id="A0A2N6CVV0"/>
<comment type="caution">
    <text evidence="4">The sequence shown here is derived from an EMBL/GenBank/DDBJ whole genome shotgun (WGS) entry which is preliminary data.</text>
</comment>